<dbReference type="RefSeq" id="YP_010675515.1">
    <property type="nucleotide sequence ID" value="NC_071004.1"/>
</dbReference>
<reference evidence="2" key="1">
    <citation type="submission" date="2020-05" db="EMBL/GenBank/DDBJ databases">
        <authorList>
            <person name="Conneilly E.M."/>
            <person name="Corace M.L."/>
            <person name="Daly D."/>
            <person name="Dejene M.A."/>
            <person name="Deng Y."/>
            <person name="Kelly J.M."/>
            <person name="Masiello C.S."/>
            <person name="McDonough D."/>
            <person name="Musser E."/>
            <person name="Pecorale A.L."/>
            <person name="Ray R.F."/>
            <person name="Regan I.M."/>
            <person name="Shedd N.A."/>
            <person name="Tatone J.R."/>
            <person name="Tocci C.W."/>
            <person name="Zarate C.M."/>
            <person name="Whitefleet-Smith J.L."/>
            <person name="Garlena R.A."/>
            <person name="Russell D.A."/>
            <person name="Pope W.H."/>
            <person name="Jacobs-Sera D."/>
            <person name="Hatfull G.F."/>
        </authorList>
    </citation>
    <scope>NUCLEOTIDE SEQUENCE</scope>
</reference>
<dbReference type="GeneID" id="77951842"/>
<feature type="region of interest" description="Disordered" evidence="1">
    <location>
        <begin position="1"/>
        <end position="21"/>
    </location>
</feature>
<organism evidence="2 3">
    <name type="scientific">Gordonia phage Clawz</name>
    <dbReference type="NCBI Taxonomy" id="2743910"/>
    <lineage>
        <taxon>Viruses</taxon>
        <taxon>Duplodnaviria</taxon>
        <taxon>Heunggongvirae</taxon>
        <taxon>Uroviricota</taxon>
        <taxon>Caudoviricetes</taxon>
        <taxon>Clawzvirus</taxon>
        <taxon>Clawzvirus clawz</taxon>
    </lineage>
</organism>
<proteinExistence type="predicted"/>
<name>A0AAE7F8W0_9CAUD</name>
<evidence type="ECO:0000313" key="2">
    <source>
        <dbReference type="EMBL" id="QKY79998.1"/>
    </source>
</evidence>
<evidence type="ECO:0000256" key="1">
    <source>
        <dbReference type="SAM" id="MobiDB-lite"/>
    </source>
</evidence>
<accession>A0AAE7F8W0</accession>
<dbReference type="Proteomes" id="UP000821895">
    <property type="component" value="Segment"/>
</dbReference>
<dbReference type="KEGG" id="vg:77951842"/>
<keyword evidence="3" id="KW-1185">Reference proteome</keyword>
<gene>
    <name evidence="2" type="primary">86</name>
    <name evidence="2" type="ORF">SEA_CLAWZ_86</name>
</gene>
<dbReference type="EMBL" id="MT498058">
    <property type="protein sequence ID" value="QKY79998.1"/>
    <property type="molecule type" value="Genomic_DNA"/>
</dbReference>
<evidence type="ECO:0000313" key="3">
    <source>
        <dbReference type="Proteomes" id="UP000821895"/>
    </source>
</evidence>
<protein>
    <submittedName>
        <fullName evidence="2">Uncharacterized protein</fullName>
    </submittedName>
</protein>
<sequence length="77" mass="8921">MRILTVDIEASRPAGQPKGRPRWWWKATRNGHIAAESGRWHGSRTRAEESVRATLKPPYELRFWLDGDLTTATYVEE</sequence>